<gene>
    <name evidence="4" type="ORF">EJC49_00915</name>
</gene>
<feature type="transmembrane region" description="Helical" evidence="2">
    <location>
        <begin position="352"/>
        <end position="369"/>
    </location>
</feature>
<dbReference type="OrthoDB" id="8430752at2"/>
<organism evidence="4 5">
    <name type="scientific">Aquibium carbonis</name>
    <dbReference type="NCBI Taxonomy" id="2495581"/>
    <lineage>
        <taxon>Bacteria</taxon>
        <taxon>Pseudomonadati</taxon>
        <taxon>Pseudomonadota</taxon>
        <taxon>Alphaproteobacteria</taxon>
        <taxon>Hyphomicrobiales</taxon>
        <taxon>Phyllobacteriaceae</taxon>
        <taxon>Aquibium</taxon>
    </lineage>
</organism>
<feature type="transmembrane region" description="Helical" evidence="2">
    <location>
        <begin position="169"/>
        <end position="187"/>
    </location>
</feature>
<feature type="transmembrane region" description="Helical" evidence="2">
    <location>
        <begin position="113"/>
        <end position="132"/>
    </location>
</feature>
<reference evidence="4 5" key="1">
    <citation type="submission" date="2018-12" db="EMBL/GenBank/DDBJ databases">
        <title>Mesorhizobium carbonis sp. nov., isolated from coal mine water.</title>
        <authorList>
            <person name="Xin W."/>
            <person name="Xu Z."/>
            <person name="Xiang F."/>
            <person name="Zhang J."/>
            <person name="Xi L."/>
            <person name="Liu J."/>
        </authorList>
    </citation>
    <scope>NUCLEOTIDE SEQUENCE [LARGE SCALE GENOMIC DNA]</scope>
    <source>
        <strain evidence="4 5">B2.3</strain>
    </source>
</reference>
<evidence type="ECO:0000313" key="5">
    <source>
        <dbReference type="Proteomes" id="UP000278398"/>
    </source>
</evidence>
<feature type="transmembrane region" description="Helical" evidence="2">
    <location>
        <begin position="283"/>
        <end position="304"/>
    </location>
</feature>
<dbReference type="AlphaFoldDB" id="A0A429Z3U9"/>
<keyword evidence="2" id="KW-0472">Membrane</keyword>
<proteinExistence type="predicted"/>
<dbReference type="RefSeq" id="WP_126697568.1">
    <property type="nucleotide sequence ID" value="NZ_RWKW01000002.1"/>
</dbReference>
<feature type="transmembrane region" description="Helical" evidence="2">
    <location>
        <begin position="238"/>
        <end position="258"/>
    </location>
</feature>
<feature type="transmembrane region" description="Helical" evidence="2">
    <location>
        <begin position="381"/>
        <end position="399"/>
    </location>
</feature>
<evidence type="ECO:0000256" key="2">
    <source>
        <dbReference type="SAM" id="Phobius"/>
    </source>
</evidence>
<evidence type="ECO:0000256" key="1">
    <source>
        <dbReference type="SAM" id="MobiDB-lite"/>
    </source>
</evidence>
<sequence length="534" mass="58731">MPLLPDATAFERSDGSARSAEQQATQPAVPKLDPATRPAALPFWARRSGVLFYTGLWTAVFLFIATALRSNVGTDDAMEIYQAQSLELFYQARNPALYDWFLYGLNRLIGSPLASVALLNYGSMFACALLLYALARRVIVDPRLQALSVYSLALIWVVAYDSHRILTHTNLNIVVIAATLLTIHSLARNPTAAAYVLLGLLFVIGMLAKYAYGVFFGALVAAALLQRDYRRVFLDPRFLLTLVVAAMPFIALAVVYAGELRTILTTVDGVVQTGRENSFVDKAGALAAAFVGYLLPFLPVYLGSFYLKGLPSKSDGPRDDSFRQLLGLLLVVSMVAMIIWAFGVGSTQLRSRYMHGVWLAAPLFFLMMLDRFAPPARSFRSFLAATVTITAIVAGIYLVSRMAPSEALCGNCRPSIPYQQLGDAIETRYGRSPTLVGYSALEAGYLRAAVPGARTLTLVNHPYRPPTRPSDHCLLVWQADSRAQSRLADSLAQNGLPLLPDEELTIDWWAPLLPHTRQTTFLIQRLPLDSRLCE</sequence>
<feature type="transmembrane region" description="Helical" evidence="2">
    <location>
        <begin position="50"/>
        <end position="68"/>
    </location>
</feature>
<feature type="domain" description="Glycosyltransferase RgtA/B/C/D-like" evidence="3">
    <location>
        <begin position="95"/>
        <end position="250"/>
    </location>
</feature>
<feature type="region of interest" description="Disordered" evidence="1">
    <location>
        <begin position="1"/>
        <end position="31"/>
    </location>
</feature>
<feature type="transmembrane region" description="Helical" evidence="2">
    <location>
        <begin position="325"/>
        <end position="346"/>
    </location>
</feature>
<keyword evidence="5" id="KW-1185">Reference proteome</keyword>
<protein>
    <recommendedName>
        <fullName evidence="3">Glycosyltransferase RgtA/B/C/D-like domain-containing protein</fullName>
    </recommendedName>
</protein>
<name>A0A429Z3U9_9HYPH</name>
<keyword evidence="2" id="KW-1133">Transmembrane helix</keyword>
<keyword evidence="2" id="KW-0812">Transmembrane</keyword>
<comment type="caution">
    <text evidence="4">The sequence shown here is derived from an EMBL/GenBank/DDBJ whole genome shotgun (WGS) entry which is preliminary data.</text>
</comment>
<evidence type="ECO:0000313" key="4">
    <source>
        <dbReference type="EMBL" id="RST88294.1"/>
    </source>
</evidence>
<dbReference type="Proteomes" id="UP000278398">
    <property type="component" value="Unassembled WGS sequence"/>
</dbReference>
<dbReference type="Pfam" id="PF13231">
    <property type="entry name" value="PMT_2"/>
    <property type="match status" value="1"/>
</dbReference>
<feature type="transmembrane region" description="Helical" evidence="2">
    <location>
        <begin position="144"/>
        <end position="162"/>
    </location>
</feature>
<accession>A0A429Z3U9</accession>
<dbReference type="EMBL" id="RWKW01000002">
    <property type="protein sequence ID" value="RST88294.1"/>
    <property type="molecule type" value="Genomic_DNA"/>
</dbReference>
<dbReference type="InterPro" id="IPR038731">
    <property type="entry name" value="RgtA/B/C-like"/>
</dbReference>
<evidence type="ECO:0000259" key="3">
    <source>
        <dbReference type="Pfam" id="PF13231"/>
    </source>
</evidence>
<feature type="transmembrane region" description="Helical" evidence="2">
    <location>
        <begin position="193"/>
        <end position="226"/>
    </location>
</feature>